<dbReference type="CDD" id="cd00093">
    <property type="entry name" value="HTH_XRE"/>
    <property type="match status" value="1"/>
</dbReference>
<organism evidence="1">
    <name type="scientific">Streptomyces sp. NBC_00180</name>
    <dbReference type="NCBI Taxonomy" id="2903632"/>
    <lineage>
        <taxon>Bacteria</taxon>
        <taxon>Bacillati</taxon>
        <taxon>Actinomycetota</taxon>
        <taxon>Actinomycetes</taxon>
        <taxon>Kitasatosporales</taxon>
        <taxon>Streptomycetaceae</taxon>
        <taxon>Streptomyces</taxon>
    </lineage>
</organism>
<name>A0AAU1IEX2_9ACTN</name>
<evidence type="ECO:0000313" key="1">
    <source>
        <dbReference type="EMBL" id="WTP92428.1"/>
    </source>
</evidence>
<proteinExistence type="predicted"/>
<protein>
    <submittedName>
        <fullName evidence="1">XRE family transcriptional regulator</fullName>
    </submittedName>
</protein>
<accession>A0AAU1IEX2</accession>
<dbReference type="InterPro" id="IPR001387">
    <property type="entry name" value="Cro/C1-type_HTH"/>
</dbReference>
<dbReference type="EMBL" id="CP108140">
    <property type="protein sequence ID" value="WTP92428.1"/>
    <property type="molecule type" value="Genomic_DNA"/>
</dbReference>
<dbReference type="AlphaFoldDB" id="A0AAU1IEX2"/>
<gene>
    <name evidence="1" type="ORF">OG477_43730</name>
</gene>
<reference evidence="1" key="1">
    <citation type="submission" date="2022-10" db="EMBL/GenBank/DDBJ databases">
        <title>The complete genomes of actinobacterial strains from the NBC collection.</title>
        <authorList>
            <person name="Joergensen T.S."/>
            <person name="Alvarez Arevalo M."/>
            <person name="Sterndorff E.B."/>
            <person name="Faurdal D."/>
            <person name="Vuksanovic O."/>
            <person name="Mourched A.-S."/>
            <person name="Charusanti P."/>
            <person name="Shaw S."/>
            <person name="Blin K."/>
            <person name="Weber T."/>
        </authorList>
    </citation>
    <scope>NUCLEOTIDE SEQUENCE</scope>
    <source>
        <strain evidence="1">NBC 00180</strain>
    </source>
</reference>
<sequence length="420" mass="45840">MEGNASLNSAMQEAGFKQAELAEVVNAQLRASGCEGTVSDRTVRNWLTGKTRWPHPRQRKALETVFGCTAEELGFHPPSARPTTEPESSVRRRNFFAATTGTAVAVVAPIANSRPTKVGTSDVIRLRSGLDTLMAVDASRGGHEALERSALAGANEALQKVEQAASQRIRQRLFSVAANYTATAAWAAIDGRQLDRAQSRLDRSLYLAGMAKDPVAELRVWNSYAMLAHQRNQFTEAVDAGYAAQATSIARRDPFYLSLAHARTAVAHSTLGDRQAAVRSLGYAEEALSKANDDESRPSWVRFYGVAELHAMTAITRDRIGDSAEAEAASHKALSGISKQFKRNRALATARLALCQVHQRDIEQGCTAASVVFELMSGHPIPGRMRSLLGDFYRDLITLAPDASIAREWGDRYRSEWSRA</sequence>
<dbReference type="InterPro" id="IPR011990">
    <property type="entry name" value="TPR-like_helical_dom_sf"/>
</dbReference>
<dbReference type="SUPFAM" id="SSF48452">
    <property type="entry name" value="TPR-like"/>
    <property type="match status" value="1"/>
</dbReference>